<dbReference type="Proteomes" id="UP000228740">
    <property type="component" value="Unassembled WGS sequence"/>
</dbReference>
<evidence type="ECO:0000313" key="1">
    <source>
        <dbReference type="EMBL" id="PJJ64797.1"/>
    </source>
</evidence>
<organism evidence="1 2">
    <name type="scientific">Chryseobacterium geocarposphaerae</name>
    <dbReference type="NCBI Taxonomy" id="1416776"/>
    <lineage>
        <taxon>Bacteria</taxon>
        <taxon>Pseudomonadati</taxon>
        <taxon>Bacteroidota</taxon>
        <taxon>Flavobacteriia</taxon>
        <taxon>Flavobacteriales</taxon>
        <taxon>Weeksellaceae</taxon>
        <taxon>Chryseobacterium group</taxon>
        <taxon>Chryseobacterium</taxon>
    </lineage>
</organism>
<comment type="caution">
    <text evidence="1">The sequence shown here is derived from an EMBL/GenBank/DDBJ whole genome shotgun (WGS) entry which is preliminary data.</text>
</comment>
<evidence type="ECO:0000313" key="2">
    <source>
        <dbReference type="Proteomes" id="UP000228740"/>
    </source>
</evidence>
<name>A0A2M9C314_9FLAO</name>
<dbReference type="EMBL" id="PGFD01000002">
    <property type="protein sequence ID" value="PJJ64797.1"/>
    <property type="molecule type" value="Genomic_DNA"/>
</dbReference>
<gene>
    <name evidence="1" type="ORF">CLV73_3166</name>
</gene>
<keyword evidence="2" id="KW-1185">Reference proteome</keyword>
<reference evidence="1 2" key="1">
    <citation type="submission" date="2017-11" db="EMBL/GenBank/DDBJ databases">
        <title>Genomic Encyclopedia of Archaeal and Bacterial Type Strains, Phase II (KMG-II): From Individual Species to Whole Genera.</title>
        <authorList>
            <person name="Goeker M."/>
        </authorList>
    </citation>
    <scope>NUCLEOTIDE SEQUENCE [LARGE SCALE GENOMIC DNA]</scope>
    <source>
        <strain evidence="1 2">DSM 27617</strain>
    </source>
</reference>
<proteinExistence type="predicted"/>
<protein>
    <submittedName>
        <fullName evidence="1">WG repeat protein</fullName>
    </submittedName>
</protein>
<dbReference type="AlphaFoldDB" id="A0A2M9C314"/>
<dbReference type="Pfam" id="PF14903">
    <property type="entry name" value="WG_beta_rep"/>
    <property type="match status" value="2"/>
</dbReference>
<dbReference type="InterPro" id="IPR032774">
    <property type="entry name" value="WG_beta_rep"/>
</dbReference>
<sequence length="280" mass="32821">MIFKVFEYYNLFQNVKNMRILVSQKHTMKNIYRLFAVFLFSVLLSQSSRVASKSETQFPGTTQFARVNPNRPDLISLYGDVPLLIPKRENGKVGYVNQKGQMIIPAEFYIAMFFAEDCNLLNSPNESVRKYGSNEYATVEKDQISYRIDVYGKKVYRYKDSDLGKCKNTYIKQKYGVYKDKYLFGLGDNHLYKNSKVTFKFQIPPQYEMLYVLEGNDLENPMIVAVANNKFGVINKDNKTIIPFEYEDIKLNYSWKLGGMFEVSKDGKNYYYVDVRNKKY</sequence>
<accession>A0A2M9C314</accession>